<reference evidence="5 6" key="1">
    <citation type="journal article" date="2010" name="Proc. Natl. Acad. Sci. U.S.A.">
        <title>Insights into evolution of multicellular fungi from the assembled chromosomes of the mushroom Coprinopsis cinerea (Coprinus cinereus).</title>
        <authorList>
            <person name="Stajich J.E."/>
            <person name="Wilke S.K."/>
            <person name="Ahren D."/>
            <person name="Au C.H."/>
            <person name="Birren B.W."/>
            <person name="Borodovsky M."/>
            <person name="Burns C."/>
            <person name="Canback B."/>
            <person name="Casselton L.A."/>
            <person name="Cheng C.K."/>
            <person name="Deng J."/>
            <person name="Dietrich F.S."/>
            <person name="Fargo D.C."/>
            <person name="Farman M.L."/>
            <person name="Gathman A.C."/>
            <person name="Goldberg J."/>
            <person name="Guigo R."/>
            <person name="Hoegger P.J."/>
            <person name="Hooker J.B."/>
            <person name="Huggins A."/>
            <person name="James T.Y."/>
            <person name="Kamada T."/>
            <person name="Kilaru S."/>
            <person name="Kodira C."/>
            <person name="Kues U."/>
            <person name="Kupfer D."/>
            <person name="Kwan H.S."/>
            <person name="Lomsadze A."/>
            <person name="Li W."/>
            <person name="Lilly W.W."/>
            <person name="Ma L.J."/>
            <person name="Mackey A.J."/>
            <person name="Manning G."/>
            <person name="Martin F."/>
            <person name="Muraguchi H."/>
            <person name="Natvig D.O."/>
            <person name="Palmerini H."/>
            <person name="Ramesh M.A."/>
            <person name="Rehmeyer C.J."/>
            <person name="Roe B.A."/>
            <person name="Shenoy N."/>
            <person name="Stanke M."/>
            <person name="Ter-Hovhannisyan V."/>
            <person name="Tunlid A."/>
            <person name="Velagapudi R."/>
            <person name="Vision T.J."/>
            <person name="Zeng Q."/>
            <person name="Zolan M.E."/>
            <person name="Pukkila P.J."/>
        </authorList>
    </citation>
    <scope>NUCLEOTIDE SEQUENCE [LARGE SCALE GENOMIC DNA]</scope>
    <source>
        <strain evidence="6">Okayama-7 / 130 / ATCC MYA-4618 / FGSC 9003</strain>
    </source>
</reference>
<keyword evidence="2" id="KW-0694">RNA-binding</keyword>
<dbReference type="CDD" id="cd12372">
    <property type="entry name" value="RRM_CFIm68_CFIm59"/>
    <property type="match status" value="1"/>
</dbReference>
<feature type="compositionally biased region" description="Basic and acidic residues" evidence="3">
    <location>
        <begin position="31"/>
        <end position="44"/>
    </location>
</feature>
<dbReference type="Gene3D" id="3.30.70.330">
    <property type="match status" value="1"/>
</dbReference>
<accession>A8NUX7</accession>
<feature type="compositionally biased region" description="Basic and acidic residues" evidence="3">
    <location>
        <begin position="1"/>
        <end position="18"/>
    </location>
</feature>
<evidence type="ECO:0000313" key="6">
    <source>
        <dbReference type="Proteomes" id="UP000001861"/>
    </source>
</evidence>
<dbReference type="InParanoid" id="A8NUX7"/>
<dbReference type="GeneID" id="6013103"/>
<dbReference type="AlphaFoldDB" id="A8NUX7"/>
<dbReference type="PANTHER" id="PTHR23204">
    <property type="entry name" value="CLEAVAGE AND POLYADENYLATION SPECIFIC FACTOR"/>
    <property type="match status" value="1"/>
</dbReference>
<evidence type="ECO:0000256" key="2">
    <source>
        <dbReference type="PROSITE-ProRule" id="PRU00176"/>
    </source>
</evidence>
<dbReference type="SMART" id="SM00360">
    <property type="entry name" value="RRM"/>
    <property type="match status" value="1"/>
</dbReference>
<dbReference type="InterPro" id="IPR034772">
    <property type="entry name" value="CPSF6/7"/>
</dbReference>
<dbReference type="InterPro" id="IPR035979">
    <property type="entry name" value="RBD_domain_sf"/>
</dbReference>
<dbReference type="SUPFAM" id="SSF54928">
    <property type="entry name" value="RNA-binding domain, RBD"/>
    <property type="match status" value="1"/>
</dbReference>
<dbReference type="Proteomes" id="UP000001861">
    <property type="component" value="Unassembled WGS sequence"/>
</dbReference>
<feature type="compositionally biased region" description="Polar residues" evidence="3">
    <location>
        <begin position="51"/>
        <end position="67"/>
    </location>
</feature>
<dbReference type="EMBL" id="AACS02000004">
    <property type="protein sequence ID" value="EAU85265.1"/>
    <property type="molecule type" value="Genomic_DNA"/>
</dbReference>
<dbReference type="GO" id="GO:0006397">
    <property type="term" value="P:mRNA processing"/>
    <property type="evidence" value="ECO:0007669"/>
    <property type="project" value="UniProtKB-KW"/>
</dbReference>
<feature type="compositionally biased region" description="Basic and acidic residues" evidence="3">
    <location>
        <begin position="176"/>
        <end position="186"/>
    </location>
</feature>
<keyword evidence="6" id="KW-1185">Reference proteome</keyword>
<dbReference type="GO" id="GO:0003723">
    <property type="term" value="F:RNA binding"/>
    <property type="evidence" value="ECO:0007669"/>
    <property type="project" value="UniProtKB-UniRule"/>
</dbReference>
<feature type="domain" description="RRM" evidence="4">
    <location>
        <begin position="86"/>
        <end position="167"/>
    </location>
</feature>
<organism evidence="5 6">
    <name type="scientific">Coprinopsis cinerea (strain Okayama-7 / 130 / ATCC MYA-4618 / FGSC 9003)</name>
    <name type="common">Inky cap fungus</name>
    <name type="synonym">Hormographiella aspergillata</name>
    <dbReference type="NCBI Taxonomy" id="240176"/>
    <lineage>
        <taxon>Eukaryota</taxon>
        <taxon>Fungi</taxon>
        <taxon>Dikarya</taxon>
        <taxon>Basidiomycota</taxon>
        <taxon>Agaricomycotina</taxon>
        <taxon>Agaricomycetes</taxon>
        <taxon>Agaricomycetidae</taxon>
        <taxon>Agaricales</taxon>
        <taxon>Agaricineae</taxon>
        <taxon>Psathyrellaceae</taxon>
        <taxon>Coprinopsis</taxon>
    </lineage>
</organism>
<dbReference type="InterPro" id="IPR000504">
    <property type="entry name" value="RRM_dom"/>
</dbReference>
<evidence type="ECO:0000256" key="3">
    <source>
        <dbReference type="SAM" id="MobiDB-lite"/>
    </source>
</evidence>
<dbReference type="VEuPathDB" id="FungiDB:CC1G_10051"/>
<dbReference type="RefSeq" id="XP_001836557.1">
    <property type="nucleotide sequence ID" value="XM_001836505.2"/>
</dbReference>
<dbReference type="PROSITE" id="PS50102">
    <property type="entry name" value="RRM"/>
    <property type="match status" value="1"/>
</dbReference>
<feature type="region of interest" description="Disordered" evidence="3">
    <location>
        <begin position="162"/>
        <end position="194"/>
    </location>
</feature>
<sequence length="305" mass="32376">MNKDDYDFYSEEGHDEPQKVPAVTTKPEPLTGDKRSREDDDHHQHPPPMSRPTSKTDGSNTGMNGNYSSQQQQQSMDTDSSGGVHDAVYLGDLQWWTTDEDLRKVAASVGVNIDYKDITFSEHKVNGKSKGIAYIECHSPQAAATLKQWFDNNEFQNRRATATLTSSSQGNPFRTLPKDPPPRENRPGQVRGGFVNRGGHLNAGNRGGMMGGGVNTPPVLPGMMGGMNMPNMPMGLPMGLPGMNNINVAAAMANMANMGGMGMAAGNFAGGRGGFAGRGVGHQGPRGGMMGGGRGGMMGGMGTNF</sequence>
<dbReference type="InterPro" id="IPR012677">
    <property type="entry name" value="Nucleotide-bd_a/b_plait_sf"/>
</dbReference>
<dbReference type="STRING" id="240176.A8NUX7"/>
<evidence type="ECO:0000313" key="5">
    <source>
        <dbReference type="EMBL" id="EAU85265.1"/>
    </source>
</evidence>
<dbReference type="KEGG" id="cci:CC1G_10051"/>
<proteinExistence type="inferred from homology"/>
<gene>
    <name evidence="5" type="ORF">CC1G_10051</name>
</gene>
<comment type="similarity">
    <text evidence="1">Belongs to the RRM CPSF6/7 family.</text>
</comment>
<evidence type="ECO:0000256" key="1">
    <source>
        <dbReference type="ARBA" id="ARBA00006265"/>
    </source>
</evidence>
<name>A8NUX7_COPC7</name>
<feature type="region of interest" description="Disordered" evidence="3">
    <location>
        <begin position="1"/>
        <end position="83"/>
    </location>
</feature>
<feature type="compositionally biased region" description="Polar residues" evidence="3">
    <location>
        <begin position="162"/>
        <end position="172"/>
    </location>
</feature>
<comment type="caution">
    <text evidence="5">The sequence shown here is derived from an EMBL/GenBank/DDBJ whole genome shotgun (WGS) entry which is preliminary data.</text>
</comment>
<dbReference type="eggNOG" id="KOG4849">
    <property type="taxonomic scope" value="Eukaryota"/>
</dbReference>
<dbReference type="GO" id="GO:0005634">
    <property type="term" value="C:nucleus"/>
    <property type="evidence" value="ECO:0007669"/>
    <property type="project" value="UniProtKB-SubCell"/>
</dbReference>
<dbReference type="OrthoDB" id="10065185at2759"/>
<dbReference type="OMA" id="WNTDDDI"/>
<evidence type="ECO:0000259" key="4">
    <source>
        <dbReference type="PROSITE" id="PS50102"/>
    </source>
</evidence>
<protein>
    <recommendedName>
        <fullName evidence="4">RRM domain-containing protein</fullName>
    </recommendedName>
</protein>